<sequence>MGGADKHPHSEGGIGAGAKTSCTAREGRHRTWGKGHLPLSCLGATNMGSLMAGPVSPTWWPFMIKSLDAGVAVDIVFLDFRKAFETVSHPILIKKLGDYGVDTHTVKWVTNWYVGSGVPQGSVLRPALFNIFISDFGVKSPLFKLQVVSAPREEICVAKGSYNDYWTAVEVRGEGK</sequence>
<organism evidence="3 4">
    <name type="scientific">Crocodylus porosus</name>
    <name type="common">Saltwater crocodile</name>
    <name type="synonym">Estuarine crocodile</name>
    <dbReference type="NCBI Taxonomy" id="8502"/>
    <lineage>
        <taxon>Eukaryota</taxon>
        <taxon>Metazoa</taxon>
        <taxon>Chordata</taxon>
        <taxon>Craniata</taxon>
        <taxon>Vertebrata</taxon>
        <taxon>Euteleostomi</taxon>
        <taxon>Archelosauria</taxon>
        <taxon>Archosauria</taxon>
        <taxon>Crocodylia</taxon>
        <taxon>Longirostres</taxon>
        <taxon>Crocodylidae</taxon>
        <taxon>Crocodylus</taxon>
    </lineage>
</organism>
<evidence type="ECO:0000256" key="1">
    <source>
        <dbReference type="SAM" id="MobiDB-lite"/>
    </source>
</evidence>
<name>A0A7M4FK60_CROPO</name>
<dbReference type="Ensembl" id="ENSCPRT00005029371.1">
    <property type="protein sequence ID" value="ENSCPRP00005025171.1"/>
    <property type="gene ID" value="ENSCPRG00005017457.1"/>
</dbReference>
<dbReference type="Proteomes" id="UP000594220">
    <property type="component" value="Unplaced"/>
</dbReference>
<reference evidence="3" key="2">
    <citation type="submission" date="2025-09" db="UniProtKB">
        <authorList>
            <consortium name="Ensembl"/>
        </authorList>
    </citation>
    <scope>IDENTIFICATION</scope>
</reference>
<dbReference type="AlphaFoldDB" id="A0A7M4FK60"/>
<keyword evidence="4" id="KW-1185">Reference proteome</keyword>
<evidence type="ECO:0000313" key="3">
    <source>
        <dbReference type="Ensembl" id="ENSCPRP00005025171.1"/>
    </source>
</evidence>
<dbReference type="Pfam" id="PF00078">
    <property type="entry name" value="RVT_1"/>
    <property type="match status" value="1"/>
</dbReference>
<dbReference type="PROSITE" id="PS50878">
    <property type="entry name" value="RT_POL"/>
    <property type="match status" value="1"/>
</dbReference>
<feature type="domain" description="Reverse transcriptase" evidence="2">
    <location>
        <begin position="1"/>
        <end position="176"/>
    </location>
</feature>
<feature type="compositionally biased region" description="Basic and acidic residues" evidence="1">
    <location>
        <begin position="1"/>
        <end position="10"/>
    </location>
</feature>
<evidence type="ECO:0000259" key="2">
    <source>
        <dbReference type="PROSITE" id="PS50878"/>
    </source>
</evidence>
<dbReference type="PANTHER" id="PTHR33332">
    <property type="entry name" value="REVERSE TRANSCRIPTASE DOMAIN-CONTAINING PROTEIN"/>
    <property type="match status" value="1"/>
</dbReference>
<accession>A0A7M4FK60</accession>
<proteinExistence type="predicted"/>
<reference evidence="3" key="1">
    <citation type="submission" date="2025-08" db="UniProtKB">
        <authorList>
            <consortium name="Ensembl"/>
        </authorList>
    </citation>
    <scope>IDENTIFICATION</scope>
</reference>
<protein>
    <recommendedName>
        <fullName evidence="2">Reverse transcriptase domain-containing protein</fullName>
    </recommendedName>
</protein>
<feature type="region of interest" description="Disordered" evidence="1">
    <location>
        <begin position="1"/>
        <end position="27"/>
    </location>
</feature>
<dbReference type="InterPro" id="IPR000477">
    <property type="entry name" value="RT_dom"/>
</dbReference>
<evidence type="ECO:0000313" key="4">
    <source>
        <dbReference type="Proteomes" id="UP000594220"/>
    </source>
</evidence>